<dbReference type="EMBL" id="FZLN01000001">
    <property type="protein sequence ID" value="SNQ29055.1"/>
    <property type="molecule type" value="Genomic_DNA"/>
</dbReference>
<evidence type="ECO:0000313" key="2">
    <source>
        <dbReference type="EMBL" id="SNQ29055.1"/>
    </source>
</evidence>
<keyword evidence="1" id="KW-1133">Transmembrane helix</keyword>
<evidence type="ECO:0000313" key="3">
    <source>
        <dbReference type="Proteomes" id="UP000243463"/>
    </source>
</evidence>
<feature type="transmembrane region" description="Helical" evidence="1">
    <location>
        <begin position="68"/>
        <end position="89"/>
    </location>
</feature>
<evidence type="ECO:0008006" key="4">
    <source>
        <dbReference type="Google" id="ProtNLM"/>
    </source>
</evidence>
<organism evidence="2 3">
    <name type="scientific">Acinetobacter apis</name>
    <dbReference type="NCBI Taxonomy" id="1229165"/>
    <lineage>
        <taxon>Bacteria</taxon>
        <taxon>Pseudomonadati</taxon>
        <taxon>Pseudomonadota</taxon>
        <taxon>Gammaproteobacteria</taxon>
        <taxon>Moraxellales</taxon>
        <taxon>Moraxellaceae</taxon>
        <taxon>Acinetobacter</taxon>
    </lineage>
</organism>
<dbReference type="AlphaFoldDB" id="A0A217EEY5"/>
<evidence type="ECO:0000256" key="1">
    <source>
        <dbReference type="SAM" id="Phobius"/>
    </source>
</evidence>
<keyword evidence="3" id="KW-1185">Reference proteome</keyword>
<feature type="transmembrane region" description="Helical" evidence="1">
    <location>
        <begin position="42"/>
        <end position="62"/>
    </location>
</feature>
<proteinExistence type="predicted"/>
<feature type="transmembrane region" description="Helical" evidence="1">
    <location>
        <begin position="6"/>
        <end position="21"/>
    </location>
</feature>
<dbReference type="Proteomes" id="UP000243463">
    <property type="component" value="Unassembled WGS sequence"/>
</dbReference>
<sequence>MMYLVIFSFIYSGFYILFLLSEKRKKQTAVSRFKWVLLHRRALTVLAYLLFVSAGVMLMSLHSMSVGFVSWWIFSTPLLLLLILGHCHFKSDKK</sequence>
<accession>A0A217EEY5</accession>
<keyword evidence="1" id="KW-0472">Membrane</keyword>
<keyword evidence="1" id="KW-0812">Transmembrane</keyword>
<reference evidence="3" key="1">
    <citation type="submission" date="2017-06" db="EMBL/GenBank/DDBJ databases">
        <authorList>
            <person name="Varghese N."/>
            <person name="Submissions S."/>
        </authorList>
    </citation>
    <scope>NUCLEOTIDE SEQUENCE [LARGE SCALE GENOMIC DNA]</scope>
    <source>
        <strain evidence="3">ANC 5114</strain>
    </source>
</reference>
<gene>
    <name evidence="2" type="ORF">SAMN05444584_0989</name>
</gene>
<protein>
    <recommendedName>
        <fullName evidence="4">DUF1634 domain-containing protein</fullName>
    </recommendedName>
</protein>
<name>A0A217EEY5_9GAMM</name>